<dbReference type="PANTHER" id="PTHR10900">
    <property type="entry name" value="PERIOSTIN-RELATED"/>
    <property type="match status" value="1"/>
</dbReference>
<dbReference type="SMART" id="SM00554">
    <property type="entry name" value="FAS1"/>
    <property type="match status" value="1"/>
</dbReference>
<dbReference type="PANTHER" id="PTHR10900:SF77">
    <property type="entry name" value="FI19380P1"/>
    <property type="match status" value="1"/>
</dbReference>
<dbReference type="Gene3D" id="2.30.180.10">
    <property type="entry name" value="FAS1 domain"/>
    <property type="match status" value="1"/>
</dbReference>
<evidence type="ECO:0000313" key="5">
    <source>
        <dbReference type="Proteomes" id="UP000433104"/>
    </source>
</evidence>
<dbReference type="InterPro" id="IPR000782">
    <property type="entry name" value="FAS1_domain"/>
</dbReference>
<evidence type="ECO:0000259" key="3">
    <source>
        <dbReference type="PROSITE" id="PS50213"/>
    </source>
</evidence>
<dbReference type="SUPFAM" id="SSF82153">
    <property type="entry name" value="FAS1 domain"/>
    <property type="match status" value="1"/>
</dbReference>
<name>A0A844ZDA3_9SPHN</name>
<comment type="caution">
    <text evidence="4">The sequence shown here is derived from an EMBL/GenBank/DDBJ whole genome shotgun (WGS) entry which is preliminary data.</text>
</comment>
<gene>
    <name evidence="4" type="ORF">GRI38_02530</name>
</gene>
<dbReference type="InterPro" id="IPR036378">
    <property type="entry name" value="FAS1_dom_sf"/>
</dbReference>
<keyword evidence="5" id="KW-1185">Reference proteome</keyword>
<feature type="domain" description="FAS1" evidence="3">
    <location>
        <begin position="49"/>
        <end position="181"/>
    </location>
</feature>
<dbReference type="RefSeq" id="WP_160681409.1">
    <property type="nucleotide sequence ID" value="NZ_WTYW01000001.1"/>
</dbReference>
<feature type="region of interest" description="Disordered" evidence="1">
    <location>
        <begin position="27"/>
        <end position="46"/>
    </location>
</feature>
<dbReference type="AlphaFoldDB" id="A0A844ZDA3"/>
<feature type="chain" id="PRO_5032361488" description="FAS1 domain-containing protein" evidence="2">
    <location>
        <begin position="26"/>
        <end position="183"/>
    </location>
</feature>
<evidence type="ECO:0000256" key="2">
    <source>
        <dbReference type="SAM" id="SignalP"/>
    </source>
</evidence>
<dbReference type="OrthoDB" id="9800666at2"/>
<accession>A0A844ZDA3</accession>
<evidence type="ECO:0000256" key="1">
    <source>
        <dbReference type="SAM" id="MobiDB-lite"/>
    </source>
</evidence>
<proteinExistence type="predicted"/>
<dbReference type="PROSITE" id="PS50213">
    <property type="entry name" value="FAS1"/>
    <property type="match status" value="1"/>
</dbReference>
<organism evidence="4 5">
    <name type="scientific">Parapontixanthobacter aurantiacus</name>
    <dbReference type="NCBI Taxonomy" id="1463599"/>
    <lineage>
        <taxon>Bacteria</taxon>
        <taxon>Pseudomonadati</taxon>
        <taxon>Pseudomonadota</taxon>
        <taxon>Alphaproteobacteria</taxon>
        <taxon>Sphingomonadales</taxon>
        <taxon>Erythrobacteraceae</taxon>
        <taxon>Parapontixanthobacter</taxon>
    </lineage>
</organism>
<dbReference type="Pfam" id="PF02469">
    <property type="entry name" value="Fasciclin"/>
    <property type="match status" value="1"/>
</dbReference>
<dbReference type="EMBL" id="WTYW01000001">
    <property type="protein sequence ID" value="MXO84910.1"/>
    <property type="molecule type" value="Genomic_DNA"/>
</dbReference>
<protein>
    <recommendedName>
        <fullName evidence="3">FAS1 domain-containing protein</fullName>
    </recommendedName>
</protein>
<keyword evidence="2" id="KW-0732">Signal</keyword>
<dbReference type="InterPro" id="IPR050904">
    <property type="entry name" value="Adhesion/Biosynth-related"/>
</dbReference>
<feature type="signal peptide" evidence="2">
    <location>
        <begin position="1"/>
        <end position="25"/>
    </location>
</feature>
<dbReference type="Proteomes" id="UP000433104">
    <property type="component" value="Unassembled WGS sequence"/>
</dbReference>
<reference evidence="4 5" key="1">
    <citation type="submission" date="2019-12" db="EMBL/GenBank/DDBJ databases">
        <title>Genomic-based taxomic classification of the family Erythrobacteraceae.</title>
        <authorList>
            <person name="Xu L."/>
        </authorList>
    </citation>
    <scope>NUCLEOTIDE SEQUENCE [LARGE SCALE GENOMIC DNA]</scope>
    <source>
        <strain evidence="4 5">MCCC 1A09962</strain>
    </source>
</reference>
<sequence length="183" mass="18673">MTHSFSSLVATGAIALSLVACSTEADGDATTGDNSAASDEVSGDMTPSSVDVVEAASANGNLDRFLEVAVSNGVGETLANADAVTIFAPIDEAFGAVEGLDQMSQEQVVAILQRHAVGRIIRAEDIAEGETQLQTLSGETLTINNQGGQIMVTSPDGVEARVVEADITGDNGVVHAINTVLTE</sequence>
<evidence type="ECO:0000313" key="4">
    <source>
        <dbReference type="EMBL" id="MXO84910.1"/>
    </source>
</evidence>